<proteinExistence type="predicted"/>
<evidence type="ECO:0000256" key="1">
    <source>
        <dbReference type="ARBA" id="ARBA00012513"/>
    </source>
</evidence>
<dbReference type="FunFam" id="1.10.510.10:FF:000021">
    <property type="entry name" value="Serine/threonine protein kinase"/>
    <property type="match status" value="1"/>
</dbReference>
<dbReference type="InterPro" id="IPR015943">
    <property type="entry name" value="WD40/YVTN_repeat-like_dom_sf"/>
</dbReference>
<dbReference type="OrthoDB" id="232171at2"/>
<keyword evidence="2" id="KW-0723">Serine/threonine-protein kinase</keyword>
<gene>
    <name evidence="10" type="primary">prkC_22</name>
    <name evidence="10" type="ORF">Pla52n_35830</name>
</gene>
<keyword evidence="8" id="KW-1133">Transmembrane helix</keyword>
<dbReference type="SUPFAM" id="SSF56112">
    <property type="entry name" value="Protein kinase-like (PK-like)"/>
    <property type="match status" value="1"/>
</dbReference>
<feature type="transmembrane region" description="Helical" evidence="8">
    <location>
        <begin position="1734"/>
        <end position="1754"/>
    </location>
</feature>
<evidence type="ECO:0000256" key="8">
    <source>
        <dbReference type="SAM" id="Phobius"/>
    </source>
</evidence>
<protein>
    <recommendedName>
        <fullName evidence="1">non-specific serine/threonine protein kinase</fullName>
        <ecNumber evidence="1">2.7.11.1</ecNumber>
    </recommendedName>
</protein>
<organism evidence="10 11">
    <name type="scientific">Stieleria varia</name>
    <dbReference type="NCBI Taxonomy" id="2528005"/>
    <lineage>
        <taxon>Bacteria</taxon>
        <taxon>Pseudomonadati</taxon>
        <taxon>Planctomycetota</taxon>
        <taxon>Planctomycetia</taxon>
        <taxon>Pirellulales</taxon>
        <taxon>Pirellulaceae</taxon>
        <taxon>Stieleria</taxon>
    </lineage>
</organism>
<dbReference type="GO" id="GO:0004674">
    <property type="term" value="F:protein serine/threonine kinase activity"/>
    <property type="evidence" value="ECO:0007669"/>
    <property type="project" value="UniProtKB-KW"/>
</dbReference>
<feature type="transmembrane region" description="Helical" evidence="8">
    <location>
        <begin position="1643"/>
        <end position="1664"/>
    </location>
</feature>
<evidence type="ECO:0000256" key="5">
    <source>
        <dbReference type="ARBA" id="ARBA00022777"/>
    </source>
</evidence>
<dbReference type="Gene3D" id="3.30.200.20">
    <property type="entry name" value="Phosphorylase Kinase, domain 1"/>
    <property type="match status" value="1"/>
</dbReference>
<dbReference type="PROSITE" id="PS00108">
    <property type="entry name" value="PROTEIN_KINASE_ST"/>
    <property type="match status" value="1"/>
</dbReference>
<dbReference type="InterPro" id="IPR017441">
    <property type="entry name" value="Protein_kinase_ATP_BS"/>
</dbReference>
<evidence type="ECO:0000256" key="6">
    <source>
        <dbReference type="ARBA" id="ARBA00022840"/>
    </source>
</evidence>
<dbReference type="EMBL" id="SJPN01000004">
    <property type="protein sequence ID" value="TWU02533.1"/>
    <property type="molecule type" value="Genomic_DNA"/>
</dbReference>
<dbReference type="Proteomes" id="UP000320176">
    <property type="component" value="Unassembled WGS sequence"/>
</dbReference>
<dbReference type="Gene3D" id="2.130.10.130">
    <property type="entry name" value="Integrin alpha, N-terminal"/>
    <property type="match status" value="1"/>
</dbReference>
<keyword evidence="11" id="KW-1185">Reference proteome</keyword>
<feature type="transmembrane region" description="Helical" evidence="8">
    <location>
        <begin position="386"/>
        <end position="410"/>
    </location>
</feature>
<dbReference type="InterPro" id="IPR008271">
    <property type="entry name" value="Ser/Thr_kinase_AS"/>
</dbReference>
<evidence type="ECO:0000256" key="7">
    <source>
        <dbReference type="PROSITE-ProRule" id="PRU10141"/>
    </source>
</evidence>
<dbReference type="RefSeq" id="WP_146520843.1">
    <property type="nucleotide sequence ID" value="NZ_CP151726.1"/>
</dbReference>
<sequence>MPDEFREKSDPEPAETEAIIRVNAPGESQVLRVVEVLDEYLAKLKAGELPDRNQLLSEHPELASQLEACLAGLEFIHSTSDMDHSQRRLGDFQILREVGRGGMGAVYEARQISLGRRVALKILRFGGVSDPDAVQRFQREAQTVASLHHTNIVPIFAVGSEHSVNYFAMQFIEGRGLDQVLREHADRKVPIAPDTVAGWGLQAAEALAHAHARGVIHRDVKPSNLLIDDDEGRVWLTDFGLAKRLDDVTLSMTGALLGTPRYMSPEQAAAAHHKLDHRTDIYSLGATLYELATGQPVFVGNSPHDVISQIIASEPIAPHVHRPSLPRDLDTILVKCLSKDASQRYHSANDLASDLRAFQEGRPISARRVGFTERASRWVKRQRRSVALAGGAVAATLLLTLLVVGISYAYQRSRLASVMLRAKHQPLVAELLDGDTRAVPLIAVPTQQRLEIEAGDYQVRVAGHGRLSQTIGMSLQPGSEIDHELDLDSRLLWKDVELSGGFRLASRMDDNGGTRGVDIIELGEQGIRCIGGLSGYARWDLNLQTPEQDALKAVPQLIWPWNQFHGGSYSRGLGLWDQRPWIIPNEQSDAAETKENTDLNDDGHSDLLLAARHQAWIIAINGRDGKPLWIAARGETTQGEKPKQQYQLTSTTVGPPQLVPDVDDDGVADVVVSFIFAPSKRTETQRWVELLSGRTGESLWKYEIPARYFQLSANEEIPLALQWITGGGGSSGNSGSNRHSYFRTRDAGNHSRSGDHEYAQTPLKLNTDRSAGLTVCGTQLIQLDLRTGQPTTDDSIDLKTRTAVLPKYGDLDGDGEDDLLLVEPITVGGQYNMPQQRLVAMSVKNGTMLWEKVIEAHLPRQAEIDLPVPDWPQVVDSDGDGTCEVIVPSEATAPRAWGRPWGKVQVIDGETGKPRWERQFFSGDQQIDSFIVGPDVDADGVNDLFIASQWGIDLDLFVDCLSGKDGRSLWRLEQPLLMGDHEGGEFRVGRLQWFEATDDGWPQLMIPMQYDETWEVNAGASDRIVFVSAGRGKLTHIALDASHPKIADLDADGTEDLLYGKQANKDDMHASVTLQAIHGVAREAWHRFLPPQRVVGDLDHDGVADSVQDNLVHELVARSGASGKILWQSAVDKASRRYFVHSTAQRDTRHEIGGHHHDLNGDGVPDILLVRDWRLSRGDSRSVLIAVSGIDGQRLWNSQFVVESLEYMSALDCRDLDGDAQAEIIMVVACDFDQPTNVPQHLGSSTHMTGNDRQLWLAVISGNDGSIRWSKPLCGIQVDGNRQFDIKETFIEPCYDDLNQDGVLDLVLPAQSSDGASTLDMLAINGRDGQTFWGVPLPAFDQPEEAFGNAIPAASGDLDGDGTPEVIVMAFGRNRNQHGQPEQLHVSAHGGSDGRRLWQWETIASRDQNQVERRRDRIQDRLRPLLANRTDGTSAVAFLLWNDGRDIHVINHLGEATTQRIVVDSFFDSGERPFVIDADQDGADELLIINRLEISVRPIDHLDQPIWTRQRVMSDMDEIVGILPDENTPGRIVIQGGTLDGSLRGLDPLTGQTDWTCVGPAVDRQIAAEMLSTPSVEVPPFALFQHDGQAMVRRGSSTQTRFADWTGISAEPARTTPQSFDSRLLRPLPWVPQDFEIAEARKAFLWIGLYGLTMGFVPAAFFYWCVSRRRWGLKSMMLLPIVTAIAMIGMLTQPSNFEFAAWDIKLLGAVMALPILFTLVLFTRWWREGKRRRIAISMLVVAFVSISLGMYAVWLDRYRTGLLQPGERYDWSGWYYGLAPVAYWMFLMPCLAVILFLTLRTFWRLFFHGIRSGKSLVRL</sequence>
<keyword evidence="8" id="KW-0472">Membrane</keyword>
<dbReference type="EC" id="2.7.11.1" evidence="1"/>
<dbReference type="CDD" id="cd14014">
    <property type="entry name" value="STKc_PknB_like"/>
    <property type="match status" value="1"/>
</dbReference>
<dbReference type="GO" id="GO:0005524">
    <property type="term" value="F:ATP binding"/>
    <property type="evidence" value="ECO:0007669"/>
    <property type="project" value="UniProtKB-UniRule"/>
</dbReference>
<evidence type="ECO:0000256" key="4">
    <source>
        <dbReference type="ARBA" id="ARBA00022741"/>
    </source>
</evidence>
<dbReference type="PROSITE" id="PS00107">
    <property type="entry name" value="PROTEIN_KINASE_ATP"/>
    <property type="match status" value="1"/>
</dbReference>
<keyword evidence="3 10" id="KW-0808">Transferase</keyword>
<feature type="transmembrane region" description="Helical" evidence="8">
    <location>
        <begin position="1774"/>
        <end position="1799"/>
    </location>
</feature>
<keyword evidence="8" id="KW-0812">Transmembrane</keyword>
<name>A0A5C6AR72_9BACT</name>
<dbReference type="InterPro" id="IPR028994">
    <property type="entry name" value="Integrin_alpha_N"/>
</dbReference>
<keyword evidence="5 10" id="KW-0418">Kinase</keyword>
<dbReference type="PANTHER" id="PTHR43289">
    <property type="entry name" value="MITOGEN-ACTIVATED PROTEIN KINASE KINASE KINASE 20-RELATED"/>
    <property type="match status" value="1"/>
</dbReference>
<dbReference type="Gene3D" id="1.10.510.10">
    <property type="entry name" value="Transferase(Phosphotransferase) domain 1"/>
    <property type="match status" value="1"/>
</dbReference>
<dbReference type="PANTHER" id="PTHR43289:SF34">
    <property type="entry name" value="SERINE_THREONINE-PROTEIN KINASE YBDM-RELATED"/>
    <property type="match status" value="1"/>
</dbReference>
<dbReference type="SUPFAM" id="SSF69318">
    <property type="entry name" value="Integrin alpha N-terminal domain"/>
    <property type="match status" value="2"/>
</dbReference>
<accession>A0A5C6AR72</accession>
<evidence type="ECO:0000313" key="10">
    <source>
        <dbReference type="EMBL" id="TWU02533.1"/>
    </source>
</evidence>
<dbReference type="Gene3D" id="2.130.10.10">
    <property type="entry name" value="YVTN repeat-like/Quinoprotein amine dehydrogenase"/>
    <property type="match status" value="1"/>
</dbReference>
<dbReference type="InterPro" id="IPR000719">
    <property type="entry name" value="Prot_kinase_dom"/>
</dbReference>
<evidence type="ECO:0000256" key="3">
    <source>
        <dbReference type="ARBA" id="ARBA00022679"/>
    </source>
</evidence>
<dbReference type="Pfam" id="PF00069">
    <property type="entry name" value="Pkinase"/>
    <property type="match status" value="1"/>
</dbReference>
<evidence type="ECO:0000313" key="11">
    <source>
        <dbReference type="Proteomes" id="UP000320176"/>
    </source>
</evidence>
<keyword evidence="4 7" id="KW-0547">Nucleotide-binding</keyword>
<evidence type="ECO:0000259" key="9">
    <source>
        <dbReference type="PROSITE" id="PS50011"/>
    </source>
</evidence>
<dbReference type="InterPro" id="IPR011009">
    <property type="entry name" value="Kinase-like_dom_sf"/>
</dbReference>
<dbReference type="PROSITE" id="PS50011">
    <property type="entry name" value="PROTEIN_KINASE_DOM"/>
    <property type="match status" value="1"/>
</dbReference>
<feature type="binding site" evidence="7">
    <location>
        <position position="121"/>
    </location>
    <ligand>
        <name>ATP</name>
        <dbReference type="ChEBI" id="CHEBI:30616"/>
    </ligand>
</feature>
<feature type="transmembrane region" description="Helical" evidence="8">
    <location>
        <begin position="1676"/>
        <end position="1693"/>
    </location>
</feature>
<feature type="domain" description="Protein kinase" evidence="9">
    <location>
        <begin position="92"/>
        <end position="359"/>
    </location>
</feature>
<evidence type="ECO:0000256" key="2">
    <source>
        <dbReference type="ARBA" id="ARBA00022527"/>
    </source>
</evidence>
<reference evidence="10 11" key="1">
    <citation type="submission" date="2019-02" db="EMBL/GenBank/DDBJ databases">
        <title>Deep-cultivation of Planctomycetes and their phenomic and genomic characterization uncovers novel biology.</title>
        <authorList>
            <person name="Wiegand S."/>
            <person name="Jogler M."/>
            <person name="Boedeker C."/>
            <person name="Pinto D."/>
            <person name="Vollmers J."/>
            <person name="Rivas-Marin E."/>
            <person name="Kohn T."/>
            <person name="Peeters S.H."/>
            <person name="Heuer A."/>
            <person name="Rast P."/>
            <person name="Oberbeckmann S."/>
            <person name="Bunk B."/>
            <person name="Jeske O."/>
            <person name="Meyerdierks A."/>
            <person name="Storesund J.E."/>
            <person name="Kallscheuer N."/>
            <person name="Luecker S."/>
            <person name="Lage O.M."/>
            <person name="Pohl T."/>
            <person name="Merkel B.J."/>
            <person name="Hornburger P."/>
            <person name="Mueller R.-W."/>
            <person name="Bruemmer F."/>
            <person name="Labrenz M."/>
            <person name="Spormann A.M."/>
            <person name="Op Den Camp H."/>
            <person name="Overmann J."/>
            <person name="Amann R."/>
            <person name="Jetten M.S.M."/>
            <person name="Mascher T."/>
            <person name="Medema M.H."/>
            <person name="Devos D.P."/>
            <person name="Kaster A.-K."/>
            <person name="Ovreas L."/>
            <person name="Rohde M."/>
            <person name="Galperin M.Y."/>
            <person name="Jogler C."/>
        </authorList>
    </citation>
    <scope>NUCLEOTIDE SEQUENCE [LARGE SCALE GENOMIC DNA]</scope>
    <source>
        <strain evidence="10 11">Pla52n</strain>
    </source>
</reference>
<keyword evidence="6 7" id="KW-0067">ATP-binding</keyword>
<feature type="transmembrane region" description="Helical" evidence="8">
    <location>
        <begin position="1699"/>
        <end position="1722"/>
    </location>
</feature>
<dbReference type="SMART" id="SM00220">
    <property type="entry name" value="S_TKc"/>
    <property type="match status" value="1"/>
</dbReference>
<comment type="caution">
    <text evidence="10">The sequence shown here is derived from an EMBL/GenBank/DDBJ whole genome shotgun (WGS) entry which is preliminary data.</text>
</comment>